<reference evidence="1 2" key="1">
    <citation type="journal article" date="2020" name="Genome Biol. Evol.">
        <title>Comparative genomics of strictly vertically transmitted, feminizing microsporidia endosymbionts of amphipod crustaceans.</title>
        <authorList>
            <person name="Cormier A."/>
            <person name="Chebbi M.A."/>
            <person name="Giraud I."/>
            <person name="Wattier R."/>
            <person name="Teixeira M."/>
            <person name="Gilbert C."/>
            <person name="Rigaud T."/>
            <person name="Cordaux R."/>
        </authorList>
    </citation>
    <scope>NUCLEOTIDE SEQUENCE [LARGE SCALE GENOMIC DNA]</scope>
    <source>
        <strain evidence="1 2">Ou3-Ou53</strain>
    </source>
</reference>
<accession>A0A9P6GZ99</accession>
<evidence type="ECO:0000313" key="2">
    <source>
        <dbReference type="Proteomes" id="UP000740883"/>
    </source>
</evidence>
<name>A0A9P6GZ99_9MICR</name>
<evidence type="ECO:0000313" key="1">
    <source>
        <dbReference type="EMBL" id="KAF9763377.1"/>
    </source>
</evidence>
<comment type="caution">
    <text evidence="1">The sequence shown here is derived from an EMBL/GenBank/DDBJ whole genome shotgun (WGS) entry which is preliminary data.</text>
</comment>
<proteinExistence type="predicted"/>
<gene>
    <name evidence="1" type="ORF">NGRA_1297</name>
</gene>
<dbReference type="OrthoDB" id="2190999at2759"/>
<sequence length="225" mass="26527">MIIEIKNRDFFLSVLSTFLNKKQIDITVSEDSMLIECIEICRTYVNLDRSIFEADETREKFSVDPSHLHKSCNILKTNEIHILEDHILLRNEISYIKIPLLSTIDHQYEEVGEVHTKFMIHSKNIQTVSLLQGLVRYEIENDTLFIRRIAHQVFEEIEMRDVDFIEVGELSFSCNNSWSVIFEDISRSIQGTMFFFSDCFLSVQLLFKDKENVYYEIQIPKALVE</sequence>
<dbReference type="EMBL" id="SBJO01000078">
    <property type="protein sequence ID" value="KAF9763377.1"/>
    <property type="molecule type" value="Genomic_DNA"/>
</dbReference>
<organism evidence="1 2">
    <name type="scientific">Nosema granulosis</name>
    <dbReference type="NCBI Taxonomy" id="83296"/>
    <lineage>
        <taxon>Eukaryota</taxon>
        <taxon>Fungi</taxon>
        <taxon>Fungi incertae sedis</taxon>
        <taxon>Microsporidia</taxon>
        <taxon>Nosematidae</taxon>
        <taxon>Nosema</taxon>
    </lineage>
</organism>
<keyword evidence="2" id="KW-1185">Reference proteome</keyword>
<protein>
    <submittedName>
        <fullName evidence="1">Uncharacterized protein</fullName>
    </submittedName>
</protein>
<dbReference type="AlphaFoldDB" id="A0A9P6GZ99"/>
<dbReference type="Proteomes" id="UP000740883">
    <property type="component" value="Unassembled WGS sequence"/>
</dbReference>